<dbReference type="InterPro" id="IPR042295">
    <property type="entry name" value="NarX-like_N_sf"/>
</dbReference>
<dbReference type="Proteomes" id="UP000001231">
    <property type="component" value="Chromosome"/>
</dbReference>
<keyword evidence="4 14" id="KW-0997">Cell inner membrane</keyword>
<dbReference type="PROSITE" id="PS50109">
    <property type="entry name" value="HIS_KIN"/>
    <property type="match status" value="1"/>
</dbReference>
<dbReference type="AlphaFoldDB" id="C7RBW7"/>
<dbReference type="InterPro" id="IPR036890">
    <property type="entry name" value="HATPase_C_sf"/>
</dbReference>
<protein>
    <recommendedName>
        <fullName evidence="14">Sensor protein</fullName>
        <ecNumber evidence="14">2.7.13.3</ecNumber>
    </recommendedName>
</protein>
<evidence type="ECO:0000256" key="2">
    <source>
        <dbReference type="ARBA" id="ARBA00004429"/>
    </source>
</evidence>
<gene>
    <name evidence="18" type="ordered locus">Kkor_1346</name>
</gene>
<evidence type="ECO:0000256" key="13">
    <source>
        <dbReference type="ARBA" id="ARBA00023136"/>
    </source>
</evidence>
<evidence type="ECO:0000256" key="4">
    <source>
        <dbReference type="ARBA" id="ARBA00022519"/>
    </source>
</evidence>
<dbReference type="InterPro" id="IPR003594">
    <property type="entry name" value="HATPase_dom"/>
</dbReference>
<name>C7RBW7_KANKD</name>
<keyword evidence="9 14" id="KW-0418">Kinase</keyword>
<comment type="catalytic activity">
    <reaction evidence="1 14">
        <text>ATP + protein L-histidine = ADP + protein N-phospho-L-histidine.</text>
        <dbReference type="EC" id="2.7.13.3"/>
    </reaction>
</comment>
<feature type="signal peptide" evidence="15">
    <location>
        <begin position="1"/>
        <end position="20"/>
    </location>
</feature>
<reference evidence="18 19" key="1">
    <citation type="journal article" date="2009" name="Stand. Genomic Sci.">
        <title>Complete genome sequence of Kangiella koreensis type strain (SW-125).</title>
        <authorList>
            <person name="Han C."/>
            <person name="Sikorski J."/>
            <person name="Lapidus A."/>
            <person name="Nolan M."/>
            <person name="Glavina Del Rio T."/>
            <person name="Tice H."/>
            <person name="Cheng J.F."/>
            <person name="Lucas S."/>
            <person name="Chen F."/>
            <person name="Copeland A."/>
            <person name="Ivanova N."/>
            <person name="Mavromatis K."/>
            <person name="Ovchinnikova G."/>
            <person name="Pati A."/>
            <person name="Bruce D."/>
            <person name="Goodwin L."/>
            <person name="Pitluck S."/>
            <person name="Chen A."/>
            <person name="Palaniappan K."/>
            <person name="Land M."/>
            <person name="Hauser L."/>
            <person name="Chang Y.J."/>
            <person name="Jeffries C.D."/>
            <person name="Chain P."/>
            <person name="Saunders E."/>
            <person name="Brettin T."/>
            <person name="Goker M."/>
            <person name="Tindall B.J."/>
            <person name="Bristow J."/>
            <person name="Eisen J.A."/>
            <person name="Markowitz V."/>
            <person name="Hugenholtz P."/>
            <person name="Kyrpides N.C."/>
            <person name="Klenk H.P."/>
            <person name="Detter J.C."/>
        </authorList>
    </citation>
    <scope>NUCLEOTIDE SEQUENCE [LARGE SCALE GENOMIC DNA]</scope>
    <source>
        <strain evidence="19">DSM 16069 / KCTC 12182 / SW-125</strain>
    </source>
</reference>
<evidence type="ECO:0000256" key="8">
    <source>
        <dbReference type="ARBA" id="ARBA00022741"/>
    </source>
</evidence>
<accession>C7RBW7</accession>
<dbReference type="KEGG" id="kko:Kkor_1346"/>
<dbReference type="EC" id="2.7.13.3" evidence="14"/>
<evidence type="ECO:0000256" key="10">
    <source>
        <dbReference type="ARBA" id="ARBA00022840"/>
    </source>
</evidence>
<dbReference type="InterPro" id="IPR011712">
    <property type="entry name" value="Sig_transdc_His_kin_sub3_dim/P"/>
</dbReference>
<dbReference type="PANTHER" id="PTHR24421:SF10">
    <property type="entry name" value="NITRATE_NITRITE SENSOR PROTEIN NARQ"/>
    <property type="match status" value="1"/>
</dbReference>
<evidence type="ECO:0000256" key="1">
    <source>
        <dbReference type="ARBA" id="ARBA00000085"/>
    </source>
</evidence>
<evidence type="ECO:0000256" key="14">
    <source>
        <dbReference type="PIRNR" id="PIRNR003167"/>
    </source>
</evidence>
<organism evidence="18 19">
    <name type="scientific">Kangiella koreensis (strain DSM 16069 / JCM 12317 / KCTC 12182 / SW-125)</name>
    <dbReference type="NCBI Taxonomy" id="523791"/>
    <lineage>
        <taxon>Bacteria</taxon>
        <taxon>Pseudomonadati</taxon>
        <taxon>Pseudomonadota</taxon>
        <taxon>Gammaproteobacteria</taxon>
        <taxon>Kangiellales</taxon>
        <taxon>Kangiellaceae</taxon>
        <taxon>Kangiella</taxon>
    </lineage>
</organism>
<dbReference type="Pfam" id="PF07730">
    <property type="entry name" value="HisKA_3"/>
    <property type="match status" value="1"/>
</dbReference>
<dbReference type="Pfam" id="PF02518">
    <property type="entry name" value="HATPase_c"/>
    <property type="match status" value="1"/>
</dbReference>
<dbReference type="SUPFAM" id="SSF55874">
    <property type="entry name" value="ATPase domain of HSP90 chaperone/DNA topoisomerase II/histidine kinase"/>
    <property type="match status" value="1"/>
</dbReference>
<dbReference type="Pfam" id="PF00672">
    <property type="entry name" value="HAMP"/>
    <property type="match status" value="1"/>
</dbReference>
<evidence type="ECO:0000313" key="19">
    <source>
        <dbReference type="Proteomes" id="UP000001231"/>
    </source>
</evidence>
<evidence type="ECO:0000256" key="7">
    <source>
        <dbReference type="ARBA" id="ARBA00022692"/>
    </source>
</evidence>
<keyword evidence="8 14" id="KW-0547">Nucleotide-binding</keyword>
<keyword evidence="3 14" id="KW-1003">Cell membrane</keyword>
<dbReference type="EMBL" id="CP001707">
    <property type="protein sequence ID" value="ACV26759.1"/>
    <property type="molecule type" value="Genomic_DNA"/>
</dbReference>
<dbReference type="InterPro" id="IPR003660">
    <property type="entry name" value="HAMP_dom"/>
</dbReference>
<keyword evidence="6 14" id="KW-0808">Transferase</keyword>
<evidence type="ECO:0000256" key="15">
    <source>
        <dbReference type="SAM" id="SignalP"/>
    </source>
</evidence>
<keyword evidence="19" id="KW-1185">Reference proteome</keyword>
<keyword evidence="15" id="KW-0732">Signal</keyword>
<keyword evidence="12 14" id="KW-0902">Two-component regulatory system</keyword>
<dbReference type="InterPro" id="IPR016380">
    <property type="entry name" value="Sig_transdc_His_kin_NarX/NarQ"/>
</dbReference>
<dbReference type="GO" id="GO:0000155">
    <property type="term" value="F:phosphorelay sensor kinase activity"/>
    <property type="evidence" value="ECO:0007669"/>
    <property type="project" value="UniProtKB-UniRule"/>
</dbReference>
<keyword evidence="7" id="KW-0812">Transmembrane</keyword>
<dbReference type="Gene3D" id="1.20.5.1930">
    <property type="match status" value="1"/>
</dbReference>
<dbReference type="SMART" id="SM00304">
    <property type="entry name" value="HAMP"/>
    <property type="match status" value="1"/>
</dbReference>
<feature type="domain" description="HAMP" evidence="17">
    <location>
        <begin position="170"/>
        <end position="222"/>
    </location>
</feature>
<keyword evidence="10 14" id="KW-0067">ATP-binding</keyword>
<dbReference type="SUPFAM" id="SSF158472">
    <property type="entry name" value="HAMP domain-like"/>
    <property type="match status" value="1"/>
</dbReference>
<keyword evidence="11" id="KW-1133">Transmembrane helix</keyword>
<dbReference type="InterPro" id="IPR029095">
    <property type="entry name" value="NarX-like_N"/>
</dbReference>
<sequence>MAIIVALALASLITSMFVSESLDGDAAQINVAGSLRMQSIRLSRALTAEQNNLDILNATTATDEIREFERRLSILLSHGLIANSGNQKIVDIHKVLEQQWFEIKTQVNTNPARFETDYSLIDQFVGTIDRLVSILQSESEKKIRVLRMIQGSALFLTLLTAFIALYRINRSIVQPMNNLVAAAKEASKGNFNVRVSDISNDEIGLLGTTFNEMSTRLQIIHNHLEEKVQEKTTKLERSNKSLELLYQTSHNLVRANSRRDFENLLAQVEQTIGDGQVILCLDQKVQNSHQRIPISQHELPKNCDQIHCSQCKISNNIRHSFHIHKQDKDYGSLQYFSNKGKPEQWVHNLLQAIADNIAVAISLDQKRAQENLLLLMEERAVIARELHDSLAQSLSFLKLQTSLLSRQLDKNLERNTIENTIGDLKDGLNNAYRQLRELLTTFRLQIEEPSLESALKGTVAEFSTKCGYEVELDYSITNQTLTSNQQIHALQIIREALSNVQRHSQASKAWVKLSIQGGKVHVEVIDNGIGIPDEMPEGTHYGLSIMNERAASLNANIDIRKAPPQGTIVEMTLEPQTNTIEGIR</sequence>
<dbReference type="GO" id="GO:0046983">
    <property type="term" value="F:protein dimerization activity"/>
    <property type="evidence" value="ECO:0007669"/>
    <property type="project" value="UniProtKB-UniRule"/>
</dbReference>
<evidence type="ECO:0000256" key="11">
    <source>
        <dbReference type="ARBA" id="ARBA00022989"/>
    </source>
</evidence>
<dbReference type="PIRSF" id="PIRSF003167">
    <property type="entry name" value="STHK_NarX/NarQ"/>
    <property type="match status" value="1"/>
</dbReference>
<evidence type="ECO:0000313" key="18">
    <source>
        <dbReference type="EMBL" id="ACV26759.1"/>
    </source>
</evidence>
<feature type="chain" id="PRO_5002983296" description="Sensor protein" evidence="15">
    <location>
        <begin position="21"/>
        <end position="584"/>
    </location>
</feature>
<dbReference type="eggNOG" id="COG3850">
    <property type="taxonomic scope" value="Bacteria"/>
</dbReference>
<keyword evidence="13 14" id="KW-0472">Membrane</keyword>
<dbReference type="InterPro" id="IPR050482">
    <property type="entry name" value="Sensor_HK_TwoCompSys"/>
</dbReference>
<feature type="domain" description="Histidine kinase" evidence="16">
    <location>
        <begin position="385"/>
        <end position="577"/>
    </location>
</feature>
<dbReference type="CDD" id="cd06225">
    <property type="entry name" value="HAMP"/>
    <property type="match status" value="1"/>
</dbReference>
<evidence type="ECO:0000256" key="5">
    <source>
        <dbReference type="ARBA" id="ARBA00022553"/>
    </source>
</evidence>
<dbReference type="PANTHER" id="PTHR24421">
    <property type="entry name" value="NITRATE/NITRITE SENSOR PROTEIN NARX-RELATED"/>
    <property type="match status" value="1"/>
</dbReference>
<proteinExistence type="predicted"/>
<evidence type="ECO:0000256" key="12">
    <source>
        <dbReference type="ARBA" id="ARBA00023012"/>
    </source>
</evidence>
<dbReference type="InParanoid" id="C7RBW7"/>
<evidence type="ECO:0000256" key="3">
    <source>
        <dbReference type="ARBA" id="ARBA00022475"/>
    </source>
</evidence>
<evidence type="ECO:0000259" key="17">
    <source>
        <dbReference type="PROSITE" id="PS50885"/>
    </source>
</evidence>
<dbReference type="PROSITE" id="PS50885">
    <property type="entry name" value="HAMP"/>
    <property type="match status" value="1"/>
</dbReference>
<keyword evidence="5" id="KW-0597">Phosphoprotein</keyword>
<dbReference type="GO" id="GO:0005886">
    <property type="term" value="C:plasma membrane"/>
    <property type="evidence" value="ECO:0007669"/>
    <property type="project" value="UniProtKB-SubCell"/>
</dbReference>
<dbReference type="HOGENOM" id="CLU_000445_20_10_6"/>
<dbReference type="STRING" id="523791.Kkor_1346"/>
<dbReference type="CDD" id="cd16917">
    <property type="entry name" value="HATPase_UhpB-NarQ-NarX-like"/>
    <property type="match status" value="1"/>
</dbReference>
<evidence type="ECO:0000259" key="16">
    <source>
        <dbReference type="PROSITE" id="PS50109"/>
    </source>
</evidence>
<dbReference type="Pfam" id="PF13675">
    <property type="entry name" value="PilJ"/>
    <property type="match status" value="1"/>
</dbReference>
<evidence type="ECO:0000256" key="9">
    <source>
        <dbReference type="ARBA" id="ARBA00022777"/>
    </source>
</evidence>
<dbReference type="Gene3D" id="1.20.120.960">
    <property type="entry name" value="Histidine kinase NarX, sensor domain"/>
    <property type="match status" value="1"/>
</dbReference>
<evidence type="ECO:0000256" key="6">
    <source>
        <dbReference type="ARBA" id="ARBA00022679"/>
    </source>
</evidence>
<dbReference type="GO" id="GO:0005524">
    <property type="term" value="F:ATP binding"/>
    <property type="evidence" value="ECO:0007669"/>
    <property type="project" value="UniProtKB-UniRule"/>
</dbReference>
<dbReference type="FunCoup" id="C7RBW7">
    <property type="interactions" value="78"/>
</dbReference>
<dbReference type="OrthoDB" id="9811306at2"/>
<comment type="subcellular location">
    <subcellularLocation>
        <location evidence="2">Cell inner membrane</location>
        <topology evidence="2">Multi-pass membrane protein</topology>
    </subcellularLocation>
</comment>
<dbReference type="Gene3D" id="1.10.8.500">
    <property type="entry name" value="HAMP domain in histidine kinase"/>
    <property type="match status" value="1"/>
</dbReference>
<dbReference type="InterPro" id="IPR005467">
    <property type="entry name" value="His_kinase_dom"/>
</dbReference>
<dbReference type="SMART" id="SM00387">
    <property type="entry name" value="HATPase_c"/>
    <property type="match status" value="1"/>
</dbReference>
<dbReference type="Gene3D" id="3.30.565.10">
    <property type="entry name" value="Histidine kinase-like ATPase, C-terminal domain"/>
    <property type="match status" value="1"/>
</dbReference>
<dbReference type="RefSeq" id="WP_012801273.1">
    <property type="nucleotide sequence ID" value="NC_013166.1"/>
</dbReference>